<proteinExistence type="predicted"/>
<dbReference type="Gene3D" id="1.10.3210.10">
    <property type="entry name" value="Hypothetical protein af1432"/>
    <property type="match status" value="1"/>
</dbReference>
<dbReference type="PATRIC" id="fig|1618364.3.peg.793"/>
<reference evidence="2 3" key="1">
    <citation type="journal article" date="2015" name="Nature">
        <title>rRNA introns, odd ribosomes, and small enigmatic genomes across a large radiation of phyla.</title>
        <authorList>
            <person name="Brown C.T."/>
            <person name="Hug L.A."/>
            <person name="Thomas B.C."/>
            <person name="Sharon I."/>
            <person name="Castelle C.J."/>
            <person name="Singh A."/>
            <person name="Wilkins M.J."/>
            <person name="Williams K.H."/>
            <person name="Banfield J.F."/>
        </authorList>
    </citation>
    <scope>NUCLEOTIDE SEQUENCE [LARGE SCALE GENOMIC DNA]</scope>
</reference>
<evidence type="ECO:0000259" key="1">
    <source>
        <dbReference type="Pfam" id="PF01966"/>
    </source>
</evidence>
<dbReference type="PANTHER" id="PTHR38659:SF1">
    <property type="entry name" value="METAL DEPENDENT PHOSPHOHYDROLASE"/>
    <property type="match status" value="1"/>
</dbReference>
<name>A0A0G1S1E5_9BACT</name>
<feature type="domain" description="HD" evidence="1">
    <location>
        <begin position="21"/>
        <end position="98"/>
    </location>
</feature>
<dbReference type="InterPro" id="IPR006674">
    <property type="entry name" value="HD_domain"/>
</dbReference>
<dbReference type="EMBL" id="LCNU01000026">
    <property type="protein sequence ID" value="KKU63354.1"/>
    <property type="molecule type" value="Genomic_DNA"/>
</dbReference>
<dbReference type="SUPFAM" id="SSF109604">
    <property type="entry name" value="HD-domain/PDEase-like"/>
    <property type="match status" value="1"/>
</dbReference>
<dbReference type="PANTHER" id="PTHR38659">
    <property type="entry name" value="METAL-DEPENDENT PHOSPHOHYDROLASE"/>
    <property type="match status" value="1"/>
</dbReference>
<dbReference type="Proteomes" id="UP000034502">
    <property type="component" value="Unassembled WGS sequence"/>
</dbReference>
<protein>
    <submittedName>
        <fullName evidence="2">Lysyl-tRNA synthetase, lysyl-tRNA synthetase, class II</fullName>
        <ecNumber evidence="2">6.1.1.6</ecNumber>
    </submittedName>
</protein>
<keyword evidence="2" id="KW-0436">Ligase</keyword>
<accession>A0A0G1S1E5</accession>
<dbReference type="STRING" id="1618364.UX86_C0026G0009"/>
<evidence type="ECO:0000313" key="2">
    <source>
        <dbReference type="EMBL" id="KKU63354.1"/>
    </source>
</evidence>
<dbReference type="Pfam" id="PF01966">
    <property type="entry name" value="HD"/>
    <property type="match status" value="1"/>
</dbReference>
<dbReference type="AlphaFoldDB" id="A0A0G1S1E5"/>
<dbReference type="GO" id="GO:0004824">
    <property type="term" value="F:lysine-tRNA ligase activity"/>
    <property type="evidence" value="ECO:0007669"/>
    <property type="project" value="UniProtKB-EC"/>
</dbReference>
<organism evidence="2 3">
    <name type="scientific">Candidatus Amesbacteria bacterium GW2011_GWC1_47_15</name>
    <dbReference type="NCBI Taxonomy" id="1618364"/>
    <lineage>
        <taxon>Bacteria</taxon>
        <taxon>Candidatus Amesiibacteriota</taxon>
    </lineage>
</organism>
<evidence type="ECO:0000313" key="3">
    <source>
        <dbReference type="Proteomes" id="UP000034502"/>
    </source>
</evidence>
<comment type="caution">
    <text evidence="2">The sequence shown here is derived from an EMBL/GenBank/DDBJ whole genome shotgun (WGS) entry which is preliminary data.</text>
</comment>
<dbReference type="EC" id="6.1.1.6" evidence="2"/>
<keyword evidence="2" id="KW-0030">Aminoacyl-tRNA synthetase</keyword>
<gene>
    <name evidence="2" type="ORF">UX86_C0026G0009</name>
</gene>
<sequence>MITRDQAWELLNSKMKNRNLIRHCLSVEAVMRALAKHFQEDEERWGIVGLLHDGDYEVSKDDPARHTLLMADWLKEMGETDEEILSAILSHNYSHTGNNPPGNILEWSLYCCDELTGFIVAVALVRSEKKLSLVTVESIMKKWPQKAFAAGVHREQISACGDKLGIKLEDFISLSLSAMQSVAPDLGL</sequence>